<dbReference type="Gene3D" id="3.40.630.30">
    <property type="match status" value="1"/>
</dbReference>
<evidence type="ECO:0000313" key="2">
    <source>
        <dbReference type="EMBL" id="KOY80030.1"/>
    </source>
</evidence>
<feature type="domain" description="N-acetyltransferase" evidence="1">
    <location>
        <begin position="168"/>
        <end position="331"/>
    </location>
</feature>
<dbReference type="PATRIC" id="fig|33935.3.peg.3794"/>
<keyword evidence="3" id="KW-1185">Reference proteome</keyword>
<proteinExistence type="predicted"/>
<dbReference type="AlphaFoldDB" id="A0A0M9DGR7"/>
<accession>A0A0M9DGR7</accession>
<dbReference type="GO" id="GO:0016747">
    <property type="term" value="F:acyltransferase activity, transferring groups other than amino-acyl groups"/>
    <property type="evidence" value="ECO:0007669"/>
    <property type="project" value="InterPro"/>
</dbReference>
<comment type="caution">
    <text evidence="2">The sequence shown here is derived from an EMBL/GenBank/DDBJ whole genome shotgun (WGS) entry which is preliminary data.</text>
</comment>
<protein>
    <recommendedName>
        <fullName evidence="1">N-acetyltransferase domain-containing protein</fullName>
    </recommendedName>
</protein>
<name>A0A0M9DGR7_9BACI</name>
<gene>
    <name evidence="2" type="ORF">ADM90_22735</name>
</gene>
<dbReference type="InterPro" id="IPR016181">
    <property type="entry name" value="Acyl_CoA_acyltransferase"/>
</dbReference>
<evidence type="ECO:0000313" key="3">
    <source>
        <dbReference type="Proteomes" id="UP000037977"/>
    </source>
</evidence>
<dbReference type="PROSITE" id="PS51186">
    <property type="entry name" value="GNAT"/>
    <property type="match status" value="1"/>
</dbReference>
<dbReference type="Pfam" id="PF00583">
    <property type="entry name" value="Acetyltransf_1"/>
    <property type="match status" value="1"/>
</dbReference>
<dbReference type="SUPFAM" id="SSF55729">
    <property type="entry name" value="Acyl-CoA N-acyltransferases (Nat)"/>
    <property type="match status" value="2"/>
</dbReference>
<dbReference type="Proteomes" id="UP000037977">
    <property type="component" value="Unassembled WGS sequence"/>
</dbReference>
<dbReference type="EMBL" id="LGCI01000014">
    <property type="protein sequence ID" value="KOY80030.1"/>
    <property type="molecule type" value="Genomic_DNA"/>
</dbReference>
<sequence>MLKVYEFKAISINDIPAMADLLIHRQNVEGEVFPFLKNSCLNVKYTIHILEELFINNKMIGMGAFTNNELVGYIIGEIKIDTLRGRYAWVPYEGVAIRMDQSSELIRNLYARVSEAWLEQGCFMHYTIIPLGNQTYYDAYQRLSFFIQQVHAVMNIKDYKSFENVSDVEIRVANKMDSDMMGKMSSIIQSYHNVAPTFEPALPEVVSNIKAAYKSIVAENDEICLIAIKDTEELGFQYYCPITSDLMTPDNGVELSIAGTYHSQMGRGVGKKLMNEGYRIMKEKGYNSMITDWRMTNLASSTFWPKCGFKPVAYRMVRYIDSNIAWANFNNPSIKLL</sequence>
<dbReference type="InterPro" id="IPR000182">
    <property type="entry name" value="GNAT_dom"/>
</dbReference>
<evidence type="ECO:0000259" key="1">
    <source>
        <dbReference type="PROSITE" id="PS51186"/>
    </source>
</evidence>
<reference evidence="2 3" key="1">
    <citation type="submission" date="2015-07" db="EMBL/GenBank/DDBJ databases">
        <title>Genome sequencing project for genomic taxonomy and phylogenomics of Bacillus-like bacteria.</title>
        <authorList>
            <person name="Liu B."/>
            <person name="Wang J."/>
            <person name="Zhu Y."/>
            <person name="Liu G."/>
            <person name="Chen Q."/>
            <person name="Chen Z."/>
            <person name="Che J."/>
            <person name="Ge C."/>
            <person name="Shi H."/>
            <person name="Pan Z."/>
            <person name="Liu X."/>
        </authorList>
    </citation>
    <scope>NUCLEOTIDE SEQUENCE [LARGE SCALE GENOMIC DNA]</scope>
    <source>
        <strain evidence="2 3">DSM 54</strain>
    </source>
</reference>
<organism evidence="2 3">
    <name type="scientific">Lysinibacillus macroides</name>
    <dbReference type="NCBI Taxonomy" id="33935"/>
    <lineage>
        <taxon>Bacteria</taxon>
        <taxon>Bacillati</taxon>
        <taxon>Bacillota</taxon>
        <taxon>Bacilli</taxon>
        <taxon>Bacillales</taxon>
        <taxon>Bacillaceae</taxon>
        <taxon>Lysinibacillus</taxon>
    </lineage>
</organism>